<dbReference type="InterPro" id="IPR051052">
    <property type="entry name" value="Diverse_substrate_MTase"/>
</dbReference>
<reference evidence="5" key="1">
    <citation type="submission" date="2024-06" db="EMBL/GenBank/DDBJ databases">
        <title>Mesorhizobium karijinii sp. nov., a symbiont of the iconic Swainsona formosa from arid Australia.</title>
        <authorList>
            <person name="Hill Y.J."/>
            <person name="Watkin E.L.J."/>
            <person name="O'Hara G.W."/>
            <person name="Terpolilli J."/>
            <person name="Tye M.L."/>
            <person name="Kohlmeier M.G."/>
        </authorList>
    </citation>
    <scope>NUCLEOTIDE SEQUENCE</scope>
    <source>
        <strain evidence="5">WSM2240</strain>
    </source>
</reference>
<proteinExistence type="inferred from homology"/>
<dbReference type="InterPro" id="IPR029063">
    <property type="entry name" value="SAM-dependent_MTases_sf"/>
</dbReference>
<dbReference type="Gene3D" id="3.40.50.150">
    <property type="entry name" value="Vaccinia Virus protein VP39"/>
    <property type="match status" value="1"/>
</dbReference>
<evidence type="ECO:0000256" key="2">
    <source>
        <dbReference type="ARBA" id="ARBA00022603"/>
    </source>
</evidence>
<dbReference type="Pfam" id="PF08241">
    <property type="entry name" value="Methyltransf_11"/>
    <property type="match status" value="1"/>
</dbReference>
<feature type="domain" description="Methyltransferase type 11" evidence="4">
    <location>
        <begin position="57"/>
        <end position="150"/>
    </location>
</feature>
<protein>
    <submittedName>
        <fullName evidence="5">Methyltransferase domain-containing protein</fullName>
    </submittedName>
</protein>
<dbReference type="CDD" id="cd02440">
    <property type="entry name" value="AdoMet_MTases"/>
    <property type="match status" value="1"/>
</dbReference>
<dbReference type="EMBL" id="CP159253">
    <property type="protein sequence ID" value="XCG48520.1"/>
    <property type="molecule type" value="Genomic_DNA"/>
</dbReference>
<dbReference type="GO" id="GO:0008757">
    <property type="term" value="F:S-adenosylmethionine-dependent methyltransferase activity"/>
    <property type="evidence" value="ECO:0007669"/>
    <property type="project" value="InterPro"/>
</dbReference>
<evidence type="ECO:0000256" key="3">
    <source>
        <dbReference type="ARBA" id="ARBA00022679"/>
    </source>
</evidence>
<evidence type="ECO:0000259" key="4">
    <source>
        <dbReference type="Pfam" id="PF08241"/>
    </source>
</evidence>
<keyword evidence="3" id="KW-0808">Transferase</keyword>
<dbReference type="AlphaFoldDB" id="A0AAU8CRA7"/>
<keyword evidence="2 5" id="KW-0489">Methyltransferase</keyword>
<organism evidence="5">
    <name type="scientific">Mesorhizobium sp. WSM2240</name>
    <dbReference type="NCBI Taxonomy" id="3228851"/>
    <lineage>
        <taxon>Bacteria</taxon>
        <taxon>Pseudomonadati</taxon>
        <taxon>Pseudomonadota</taxon>
        <taxon>Alphaproteobacteria</taxon>
        <taxon>Hyphomicrobiales</taxon>
        <taxon>Phyllobacteriaceae</taxon>
        <taxon>Mesorhizobium</taxon>
    </lineage>
</organism>
<evidence type="ECO:0000256" key="1">
    <source>
        <dbReference type="ARBA" id="ARBA00008361"/>
    </source>
</evidence>
<gene>
    <name evidence="5" type="ORF">ABVK50_25345</name>
</gene>
<dbReference type="PANTHER" id="PTHR44942:SF4">
    <property type="entry name" value="METHYLTRANSFERASE TYPE 11 DOMAIN-CONTAINING PROTEIN"/>
    <property type="match status" value="1"/>
</dbReference>
<dbReference type="PANTHER" id="PTHR44942">
    <property type="entry name" value="METHYLTRANSF_11 DOMAIN-CONTAINING PROTEIN"/>
    <property type="match status" value="1"/>
</dbReference>
<dbReference type="InterPro" id="IPR013216">
    <property type="entry name" value="Methyltransf_11"/>
</dbReference>
<accession>A0AAU8CRA7</accession>
<dbReference type="GO" id="GO:0032259">
    <property type="term" value="P:methylation"/>
    <property type="evidence" value="ECO:0007669"/>
    <property type="project" value="UniProtKB-KW"/>
</dbReference>
<evidence type="ECO:0000313" key="5">
    <source>
        <dbReference type="EMBL" id="XCG48520.1"/>
    </source>
</evidence>
<dbReference type="SUPFAM" id="SSF53335">
    <property type="entry name" value="S-adenosyl-L-methionine-dependent methyltransferases"/>
    <property type="match status" value="1"/>
</dbReference>
<comment type="similarity">
    <text evidence="1">Belongs to the methyltransferase superfamily.</text>
</comment>
<name>A0AAU8CRA7_9HYPH</name>
<sequence>MAESFDSYRTAYGKLVEDSISFSGLQHDFFLAAKADLLERLLADRGLASGNRPVHALDVGCGIGAFHPLLRGRFASLSGCDISGDSIARARHDNSWVDYTVHRAPSLPYKDGRFDLAFAICVVHHVPPAQWPAFLGELKRVVRPGGIACIIEHNPYNPLTRFAVLRCPFDEDAVLLTSRTARRLFYQAGFSEIESEHFLLLPSAKPLARMIEKSFARVPLGAQYACIARA</sequence>
<dbReference type="RefSeq" id="WP_353643948.1">
    <property type="nucleotide sequence ID" value="NZ_CP159253.1"/>
</dbReference>